<name>A0ABN7NC17_TIMPD</name>
<organism evidence="3 4">
    <name type="scientific">Timema podura</name>
    <name type="common">Walking stick</name>
    <dbReference type="NCBI Taxonomy" id="61482"/>
    <lineage>
        <taxon>Eukaryota</taxon>
        <taxon>Metazoa</taxon>
        <taxon>Ecdysozoa</taxon>
        <taxon>Arthropoda</taxon>
        <taxon>Hexapoda</taxon>
        <taxon>Insecta</taxon>
        <taxon>Pterygota</taxon>
        <taxon>Neoptera</taxon>
        <taxon>Polyneoptera</taxon>
        <taxon>Phasmatodea</taxon>
        <taxon>Timematodea</taxon>
        <taxon>Timematoidea</taxon>
        <taxon>Timematidae</taxon>
        <taxon>Timema</taxon>
    </lineage>
</organism>
<gene>
    <name evidence="3" type="ORF">TPAB3V08_LOCUS452</name>
</gene>
<dbReference type="EMBL" id="CAJPIN010000355">
    <property type="protein sequence ID" value="CAG2053395.1"/>
    <property type="molecule type" value="Genomic_DNA"/>
</dbReference>
<protein>
    <recommendedName>
        <fullName evidence="2">Ku domain-containing protein</fullName>
    </recommendedName>
</protein>
<feature type="domain" description="Ku" evidence="2">
    <location>
        <begin position="92"/>
        <end position="216"/>
    </location>
</feature>
<dbReference type="Proteomes" id="UP001153148">
    <property type="component" value="Unassembled WGS sequence"/>
</dbReference>
<evidence type="ECO:0000313" key="3">
    <source>
        <dbReference type="EMBL" id="CAG2053395.1"/>
    </source>
</evidence>
<evidence type="ECO:0000313" key="4">
    <source>
        <dbReference type="Proteomes" id="UP001153148"/>
    </source>
</evidence>
<proteinExistence type="predicted"/>
<reference evidence="3" key="1">
    <citation type="submission" date="2021-03" db="EMBL/GenBank/DDBJ databases">
        <authorList>
            <person name="Tran Van P."/>
        </authorList>
    </citation>
    <scope>NUCLEOTIDE SEQUENCE</scope>
</reference>
<keyword evidence="4" id="KW-1185">Reference proteome</keyword>
<sequence length="241" mass="26925">MAADSVSCVIGPDVLTMNMVKSELESEDIFERCISPSLNDDINQNKNGINLLSNLVTQVEGIICSFEDAILQLSFYQKKNVRPTPWNVIMDIGSTIKIPVSGYLMISEGESLPSWNKALIADQEARLVTEVSFFNDDENQSVVEKDNVIKAYQFGPTMIPFTDVDKEAMSYKSGARALTILGFTSLSNIPRHLLLGDGPYYFIAQKGNQHHFLLLIQKNTFHWTLKRLIEGVEYPGIKGDA</sequence>
<dbReference type="InterPro" id="IPR006164">
    <property type="entry name" value="DNA_bd_Ku70/Ku80"/>
</dbReference>
<accession>A0ABN7NC17</accession>
<dbReference type="InterPro" id="IPR016194">
    <property type="entry name" value="SPOC-like_C_dom_sf"/>
</dbReference>
<dbReference type="Gene3D" id="2.40.290.10">
    <property type="match status" value="1"/>
</dbReference>
<evidence type="ECO:0000256" key="1">
    <source>
        <dbReference type="ARBA" id="ARBA00023125"/>
    </source>
</evidence>
<dbReference type="Pfam" id="PF02735">
    <property type="entry name" value="Ku"/>
    <property type="match status" value="1"/>
</dbReference>
<dbReference type="SUPFAM" id="SSF100939">
    <property type="entry name" value="SPOC domain-like"/>
    <property type="match status" value="1"/>
</dbReference>
<dbReference type="PANTHER" id="PTHR12604">
    <property type="entry name" value="KU AUTOANTIGEN DNA HELICASE"/>
    <property type="match status" value="1"/>
</dbReference>
<dbReference type="PANTHER" id="PTHR12604:SF4">
    <property type="entry name" value="X-RAY REPAIR CROSS-COMPLEMENTING PROTEIN 5"/>
    <property type="match status" value="1"/>
</dbReference>
<keyword evidence="1" id="KW-0238">DNA-binding</keyword>
<evidence type="ECO:0000259" key="2">
    <source>
        <dbReference type="Pfam" id="PF02735"/>
    </source>
</evidence>
<comment type="caution">
    <text evidence="3">The sequence shown here is derived from an EMBL/GenBank/DDBJ whole genome shotgun (WGS) entry which is preliminary data.</text>
</comment>